<accession>A0A2W4ZZW2</accession>
<evidence type="ECO:0000313" key="2">
    <source>
        <dbReference type="EMBL" id="PZO87810.1"/>
    </source>
</evidence>
<name>A0A2W4ZZW2_9BACT</name>
<feature type="compositionally biased region" description="Gly residues" evidence="1">
    <location>
        <begin position="256"/>
        <end position="268"/>
    </location>
</feature>
<reference evidence="2 3" key="1">
    <citation type="submission" date="2017-08" db="EMBL/GenBank/DDBJ databases">
        <title>Infants hospitalized years apart are colonized by the same room-sourced microbial strains.</title>
        <authorList>
            <person name="Brooks B."/>
            <person name="Olm M.R."/>
            <person name="Firek B.A."/>
            <person name="Baker R."/>
            <person name="Thomas B.C."/>
            <person name="Morowitz M.J."/>
            <person name="Banfield J.F."/>
        </authorList>
    </citation>
    <scope>NUCLEOTIDE SEQUENCE [LARGE SCALE GENOMIC DNA]</scope>
    <source>
        <strain evidence="2">S2_018_000_R2_104</strain>
    </source>
</reference>
<feature type="region of interest" description="Disordered" evidence="1">
    <location>
        <begin position="256"/>
        <end position="304"/>
    </location>
</feature>
<gene>
    <name evidence="2" type="ORF">DI626_03125</name>
</gene>
<feature type="compositionally biased region" description="Pro residues" evidence="1">
    <location>
        <begin position="278"/>
        <end position="288"/>
    </location>
</feature>
<evidence type="ECO:0000256" key="1">
    <source>
        <dbReference type="SAM" id="MobiDB-lite"/>
    </source>
</evidence>
<dbReference type="AlphaFoldDB" id="A0A2W4ZZW2"/>
<organism evidence="2 3">
    <name type="scientific">Micavibrio aeruginosavorus</name>
    <dbReference type="NCBI Taxonomy" id="349221"/>
    <lineage>
        <taxon>Bacteria</taxon>
        <taxon>Pseudomonadati</taxon>
        <taxon>Bdellovibrionota</taxon>
        <taxon>Bdellovibrionia</taxon>
        <taxon>Bdellovibrionales</taxon>
        <taxon>Pseudobdellovibrionaceae</taxon>
        <taxon>Micavibrio</taxon>
    </lineage>
</organism>
<sequence length="304" mass="31734">MTMDTRTQFLLELLDKVGAPLTGAVSIRSSNPDAEAQDAQTVASLLSESVKMGIALSQSMNLKTGDGDADAIRVALSALAGGMVADFYKNNGRVPAENDTRRMVKALESVIVFADNFSPAAEHAARLETLETVPPFFDPVQTNIYAMHALLPAISAIADFSFGQSETRLIQDVSDRLGARAKEILTMLPPDANAMSELVILSALGRIYAAAHISETARLKTAGPDAQQEADISTVWGSFERQAVMLEVLTTSMGGLGGVSGRGGGGGVKPAVSAPEEPAAPPPPPPAAPAQQAGGSPMSFFKKK</sequence>
<comment type="caution">
    <text evidence="2">The sequence shown here is derived from an EMBL/GenBank/DDBJ whole genome shotgun (WGS) entry which is preliminary data.</text>
</comment>
<evidence type="ECO:0000313" key="3">
    <source>
        <dbReference type="Proteomes" id="UP000249557"/>
    </source>
</evidence>
<protein>
    <submittedName>
        <fullName evidence="2">Uncharacterized protein</fullName>
    </submittedName>
</protein>
<dbReference type="Proteomes" id="UP000249557">
    <property type="component" value="Unassembled WGS sequence"/>
</dbReference>
<dbReference type="EMBL" id="QFNK01000040">
    <property type="protein sequence ID" value="PZO87810.1"/>
    <property type="molecule type" value="Genomic_DNA"/>
</dbReference>
<proteinExistence type="predicted"/>